<name>A0A450YP79_9GAMM</name>
<sequence>MKLTIKQERFEQAMRTIQIRNEFYVNEVQPALSRYSLIGHPVPIEEFEEKLGERLFLGSILGANTMYKHITDSEESLHNMHIELEKFSRELFPNEKFLTIKGT</sequence>
<dbReference type="AlphaFoldDB" id="A0A450YP79"/>
<protein>
    <submittedName>
        <fullName evidence="2">Uncharacterized protein</fullName>
    </submittedName>
</protein>
<dbReference type="EMBL" id="CAADFU010000024">
    <property type="protein sequence ID" value="VFK43343.1"/>
    <property type="molecule type" value="Genomic_DNA"/>
</dbReference>
<reference evidence="2" key="1">
    <citation type="submission" date="2019-02" db="EMBL/GenBank/DDBJ databases">
        <authorList>
            <person name="Gruber-Vodicka R. H."/>
            <person name="Seah K. B. B."/>
        </authorList>
    </citation>
    <scope>NUCLEOTIDE SEQUENCE</scope>
    <source>
        <strain evidence="2">BECK_S1320</strain>
        <strain evidence="1">BECK_S1321</strain>
    </source>
</reference>
<evidence type="ECO:0000313" key="2">
    <source>
        <dbReference type="EMBL" id="VFK43343.1"/>
    </source>
</evidence>
<organism evidence="2">
    <name type="scientific">Candidatus Kentrum sp. SD</name>
    <dbReference type="NCBI Taxonomy" id="2126332"/>
    <lineage>
        <taxon>Bacteria</taxon>
        <taxon>Pseudomonadati</taxon>
        <taxon>Pseudomonadota</taxon>
        <taxon>Gammaproteobacteria</taxon>
        <taxon>Candidatus Kentrum</taxon>
    </lineage>
</organism>
<accession>A0A450YP79</accession>
<proteinExistence type="predicted"/>
<evidence type="ECO:0000313" key="1">
    <source>
        <dbReference type="EMBL" id="VFK37531.1"/>
    </source>
</evidence>
<dbReference type="EMBL" id="CAADFR010000016">
    <property type="protein sequence ID" value="VFK37531.1"/>
    <property type="molecule type" value="Genomic_DNA"/>
</dbReference>
<gene>
    <name evidence="2" type="ORF">BECKSD772E_GA0070983_102429</name>
    <name evidence="1" type="ORF">BECKSD772F_GA0070984_101617</name>
</gene>